<protein>
    <recommendedName>
        <fullName evidence="8">Protein downstream neighbor of Son</fullName>
    </recommendedName>
</protein>
<dbReference type="Proteomes" id="UP001187531">
    <property type="component" value="Unassembled WGS sequence"/>
</dbReference>
<accession>A0AA88HVS5</accession>
<evidence type="ECO:0000313" key="6">
    <source>
        <dbReference type="EMBL" id="KAK2714909.1"/>
    </source>
</evidence>
<comment type="similarity">
    <text evidence="4">Belongs to the DONSON family.</text>
</comment>
<evidence type="ECO:0000256" key="3">
    <source>
        <dbReference type="ARBA" id="ARBA00023242"/>
    </source>
</evidence>
<dbReference type="EMBL" id="JAVRJZ010000012">
    <property type="protein sequence ID" value="KAK2714908.1"/>
    <property type="molecule type" value="Genomic_DNA"/>
</dbReference>
<dbReference type="PANTHER" id="PTHR12972">
    <property type="entry name" value="DOWNSTREAM NEIGHBOR OF SON"/>
    <property type="match status" value="1"/>
</dbReference>
<comment type="caution">
    <text evidence="6">The sequence shown here is derived from an EMBL/GenBank/DDBJ whole genome shotgun (WGS) entry which is preliminary data.</text>
</comment>
<gene>
    <name evidence="6" type="ORF">QYM36_009793</name>
</gene>
<feature type="region of interest" description="Disordered" evidence="5">
    <location>
        <begin position="1"/>
        <end position="61"/>
    </location>
</feature>
<keyword evidence="3" id="KW-0539">Nucleus</keyword>
<feature type="compositionally biased region" description="Basic residues" evidence="5">
    <location>
        <begin position="45"/>
        <end position="61"/>
    </location>
</feature>
<evidence type="ECO:0000256" key="2">
    <source>
        <dbReference type="ARBA" id="ARBA00022473"/>
    </source>
</evidence>
<dbReference type="GO" id="GO:0033260">
    <property type="term" value="P:nuclear DNA replication"/>
    <property type="evidence" value="ECO:0007669"/>
    <property type="project" value="TreeGrafter"/>
</dbReference>
<evidence type="ECO:0000313" key="7">
    <source>
        <dbReference type="Proteomes" id="UP001187531"/>
    </source>
</evidence>
<name>A0AA88HVS5_ARTSF</name>
<keyword evidence="7" id="KW-1185">Reference proteome</keyword>
<dbReference type="InterPro" id="IPR024861">
    <property type="entry name" value="Donson"/>
</dbReference>
<evidence type="ECO:0008006" key="8">
    <source>
        <dbReference type="Google" id="ProtNLM"/>
    </source>
</evidence>
<organism evidence="6 7">
    <name type="scientific">Artemia franciscana</name>
    <name type="common">Brine shrimp</name>
    <name type="synonym">Artemia sanfranciscana</name>
    <dbReference type="NCBI Taxonomy" id="6661"/>
    <lineage>
        <taxon>Eukaryota</taxon>
        <taxon>Metazoa</taxon>
        <taxon>Ecdysozoa</taxon>
        <taxon>Arthropoda</taxon>
        <taxon>Crustacea</taxon>
        <taxon>Branchiopoda</taxon>
        <taxon>Anostraca</taxon>
        <taxon>Artemiidae</taxon>
        <taxon>Artemia</taxon>
    </lineage>
</organism>
<dbReference type="EMBL" id="JAVRJZ010000012">
    <property type="protein sequence ID" value="KAK2714907.1"/>
    <property type="molecule type" value="Genomic_DNA"/>
</dbReference>
<evidence type="ECO:0000256" key="1">
    <source>
        <dbReference type="ARBA" id="ARBA00004123"/>
    </source>
</evidence>
<evidence type="ECO:0000256" key="5">
    <source>
        <dbReference type="SAM" id="MobiDB-lite"/>
    </source>
</evidence>
<keyword evidence="2" id="KW-0217">Developmental protein</keyword>
<dbReference type="AlphaFoldDB" id="A0AA88HVS5"/>
<feature type="region of interest" description="Disordered" evidence="5">
    <location>
        <begin position="290"/>
        <end position="324"/>
    </location>
</feature>
<sequence>MSESWQNPSDVMRRQLQKRKQALHARISNVMSPQKSNEIMDRSPGIKRRNPFRQSPSKKPKFVIENEEASDAALFKSLNSQPTKKPSMTSVPINFSTFFKEPVNSLIEDEMFEPKGFDSLPVDWSLKSRMFITSKQNFQWSTTLRTSEEASGVTSFSRCLSMTDSDDNMASIDTGANARFHQKCLYWQHPSIPWLPLFPRTNKLSGTPLLMEEQAQNALFKDWQESFHSAVTLIRACQCPYIYVYASNFLLLLRAAGISGIAEIHAIITPTTRGLRQLLTQEEIEFSMPYKNSRKLNNSDSGHETQESVSTLGSLEPESLKDEEDGASDWLEEMGLTASSLPALKSKDKEELEKEKEIDGFPESTVFVKGSSNILSLMNFLMTTKAHISSTGPLAGVPPTIFSPVAFKGATLKSYRVKQGETRINGEDMNYVELLGPILPSVLQNICDLLSEHVHSFNVATTSLIISKPVTRSADGEGEASVFGVQNLSDCGLTSSTVSRFCSSYDTSSWLNGFSFKKRKYFPSV</sequence>
<proteinExistence type="inferred from homology"/>
<dbReference type="EMBL" id="JAVRJZ010000012">
    <property type="protein sequence ID" value="KAK2714909.1"/>
    <property type="molecule type" value="Genomic_DNA"/>
</dbReference>
<dbReference type="PANTHER" id="PTHR12972:SF0">
    <property type="entry name" value="PROTEIN DOWNSTREAM NEIGHBOR OF SON"/>
    <property type="match status" value="1"/>
</dbReference>
<reference evidence="6" key="1">
    <citation type="submission" date="2023-07" db="EMBL/GenBank/DDBJ databases">
        <title>Chromosome-level genome assembly of Artemia franciscana.</title>
        <authorList>
            <person name="Jo E."/>
        </authorList>
    </citation>
    <scope>NUCLEOTIDE SEQUENCE</scope>
    <source>
        <tissue evidence="6">Whole body</tissue>
    </source>
</reference>
<evidence type="ECO:0000256" key="4">
    <source>
        <dbReference type="ARBA" id="ARBA00025806"/>
    </source>
</evidence>
<dbReference type="PRINTS" id="PR02064">
    <property type="entry name" value="DONSON"/>
</dbReference>
<dbReference type="GO" id="GO:0005634">
    <property type="term" value="C:nucleus"/>
    <property type="evidence" value="ECO:0007669"/>
    <property type="project" value="UniProtKB-SubCell"/>
</dbReference>
<comment type="subcellular location">
    <subcellularLocation>
        <location evidence="1">Nucleus</location>
    </subcellularLocation>
</comment>